<gene>
    <name evidence="1" type="ORF">COT92_02330</name>
</gene>
<accession>A0A2H0VAS3</accession>
<comment type="caution">
    <text evidence="1">The sequence shown here is derived from an EMBL/GenBank/DDBJ whole genome shotgun (WGS) entry which is preliminary data.</text>
</comment>
<reference evidence="2" key="1">
    <citation type="submission" date="2017-09" db="EMBL/GenBank/DDBJ databases">
        <title>Depth-based differentiation of microbial function through sediment-hosted aquifers and enrichment of novel symbionts in the deep terrestrial subsurface.</title>
        <authorList>
            <person name="Probst A.J."/>
            <person name="Ladd B."/>
            <person name="Jarett J.K."/>
            <person name="Geller-Mcgrath D.E."/>
            <person name="Sieber C.M.K."/>
            <person name="Emerson J.B."/>
            <person name="Anantharaman K."/>
            <person name="Thomas B.C."/>
            <person name="Malmstrom R."/>
            <person name="Stieglmeier M."/>
            <person name="Klingl A."/>
            <person name="Woyke T."/>
            <person name="Ryan C.M."/>
            <person name="Banfield J.F."/>
        </authorList>
    </citation>
    <scope>NUCLEOTIDE SEQUENCE [LARGE SCALE GENOMIC DNA]</scope>
</reference>
<proteinExistence type="predicted"/>
<dbReference type="AlphaFoldDB" id="A0A2H0VAS3"/>
<dbReference type="Proteomes" id="UP000230922">
    <property type="component" value="Unassembled WGS sequence"/>
</dbReference>
<sequence>MAYTLRRKDLLYTDLTDKIIKAVFKVYNELGDDLLEKYYQKALALELKNLGLKFLEQVAVPLSYNEATIGRYFLDFIVENKVVLEIKKHNNFGNKNIEQLLSYLKVKKLKLGLLINFIKIGVRIKRIVNLR</sequence>
<evidence type="ECO:0000313" key="2">
    <source>
        <dbReference type="Proteomes" id="UP000230922"/>
    </source>
</evidence>
<organism evidence="1 2">
    <name type="scientific">Candidatus Doudnabacteria bacterium CG10_big_fil_rev_8_21_14_0_10_42_18</name>
    <dbReference type="NCBI Taxonomy" id="1974552"/>
    <lineage>
        <taxon>Bacteria</taxon>
        <taxon>Candidatus Doudnaibacteriota</taxon>
    </lineage>
</organism>
<dbReference type="NCBIfam" id="TIGR04256">
    <property type="entry name" value="GxxExxY"/>
    <property type="match status" value="1"/>
</dbReference>
<dbReference type="EMBL" id="PFAK01000042">
    <property type="protein sequence ID" value="PIR96202.1"/>
    <property type="molecule type" value="Genomic_DNA"/>
</dbReference>
<dbReference type="InterPro" id="IPR026350">
    <property type="entry name" value="GxxExxY"/>
</dbReference>
<name>A0A2H0VAS3_9BACT</name>
<dbReference type="Pfam" id="PF13366">
    <property type="entry name" value="PDDEXK_3"/>
    <property type="match status" value="1"/>
</dbReference>
<evidence type="ECO:0000313" key="1">
    <source>
        <dbReference type="EMBL" id="PIR96202.1"/>
    </source>
</evidence>
<protein>
    <submittedName>
        <fullName evidence="1">GxxExxY protein</fullName>
    </submittedName>
</protein>